<dbReference type="PANTHER" id="PTHR43877">
    <property type="entry name" value="AMINOALKYLPHOSPHONATE N-ACETYLTRANSFERASE-RELATED-RELATED"/>
    <property type="match status" value="1"/>
</dbReference>
<dbReference type="InterPro" id="IPR016181">
    <property type="entry name" value="Acyl_CoA_acyltransferase"/>
</dbReference>
<feature type="region of interest" description="Disordered" evidence="3">
    <location>
        <begin position="175"/>
        <end position="195"/>
    </location>
</feature>
<organism evidence="5 6">
    <name type="scientific">Actinosynnema pretiosum subsp. pretiosum</name>
    <dbReference type="NCBI Taxonomy" id="103721"/>
    <lineage>
        <taxon>Bacteria</taxon>
        <taxon>Bacillati</taxon>
        <taxon>Actinomycetota</taxon>
        <taxon>Actinomycetes</taxon>
        <taxon>Pseudonocardiales</taxon>
        <taxon>Pseudonocardiaceae</taxon>
        <taxon>Actinosynnema</taxon>
    </lineage>
</organism>
<sequence>MQWTVRAGSPDDAPEIARINVESWQRAYRGIVADPVLDRMLPESRLPGWVRVLALPDPSRVFVAVEPSGKIGAYCAVDAVREERDAHPDLRTGELVAMYADPGFLGTGAGHAVHEAAVAHLADQGFRYAVLWVFEDNGPSREFYESHGWRHDGASERYELAEQLLPEVRYARFLPRRGPRGQRPSPTARGNGVRR</sequence>
<keyword evidence="2 5" id="KW-0012">Acyltransferase</keyword>
<feature type="domain" description="N-acetyltransferase" evidence="4">
    <location>
        <begin position="3"/>
        <end position="175"/>
    </location>
</feature>
<dbReference type="Gene3D" id="3.40.630.30">
    <property type="match status" value="1"/>
</dbReference>
<gene>
    <name evidence="5" type="ORF">KCV87_27910</name>
</gene>
<evidence type="ECO:0000256" key="2">
    <source>
        <dbReference type="ARBA" id="ARBA00023315"/>
    </source>
</evidence>
<accession>A0AA45R2W7</accession>
<dbReference type="PROSITE" id="PS51186">
    <property type="entry name" value="GNAT"/>
    <property type="match status" value="1"/>
</dbReference>
<dbReference type="EC" id="2.3.1.-" evidence="5"/>
<evidence type="ECO:0000256" key="3">
    <source>
        <dbReference type="SAM" id="MobiDB-lite"/>
    </source>
</evidence>
<dbReference type="Pfam" id="PF00583">
    <property type="entry name" value="Acetyltransf_1"/>
    <property type="match status" value="1"/>
</dbReference>
<evidence type="ECO:0000259" key="4">
    <source>
        <dbReference type="PROSITE" id="PS51186"/>
    </source>
</evidence>
<evidence type="ECO:0000256" key="1">
    <source>
        <dbReference type="ARBA" id="ARBA00022679"/>
    </source>
</evidence>
<dbReference type="InterPro" id="IPR050832">
    <property type="entry name" value="Bact_Acetyltransf"/>
</dbReference>
<keyword evidence="1 5" id="KW-0808">Transferase</keyword>
<protein>
    <submittedName>
        <fullName evidence="5">GNAT family N-acetyltransferase</fullName>
        <ecNumber evidence="5">2.3.1.-</ecNumber>
    </submittedName>
</protein>
<dbReference type="GO" id="GO:0016747">
    <property type="term" value="F:acyltransferase activity, transferring groups other than amino-acyl groups"/>
    <property type="evidence" value="ECO:0007669"/>
    <property type="project" value="InterPro"/>
</dbReference>
<dbReference type="AlphaFoldDB" id="A0AA45R2W7"/>
<evidence type="ECO:0000313" key="5">
    <source>
        <dbReference type="EMBL" id="QUF03211.1"/>
    </source>
</evidence>
<dbReference type="EMBL" id="CP073249">
    <property type="protein sequence ID" value="QUF03211.1"/>
    <property type="molecule type" value="Genomic_DNA"/>
</dbReference>
<evidence type="ECO:0000313" key="6">
    <source>
        <dbReference type="Proteomes" id="UP000677152"/>
    </source>
</evidence>
<dbReference type="SUPFAM" id="SSF55729">
    <property type="entry name" value="Acyl-CoA N-acyltransferases (Nat)"/>
    <property type="match status" value="1"/>
</dbReference>
<name>A0AA45R2W7_9PSEU</name>
<proteinExistence type="predicted"/>
<dbReference type="InterPro" id="IPR000182">
    <property type="entry name" value="GNAT_dom"/>
</dbReference>
<dbReference type="Proteomes" id="UP000677152">
    <property type="component" value="Chromosome"/>
</dbReference>
<reference evidence="5" key="1">
    <citation type="submission" date="2021-04" db="EMBL/GenBank/DDBJ databases">
        <title>Genomic sequence of Actinosynnema pretiosum subsp. pretiosum ATCC 31280 (C-14919).</title>
        <authorList>
            <person name="Bai L."/>
            <person name="Wang X."/>
            <person name="Xiao Y."/>
        </authorList>
    </citation>
    <scope>NUCLEOTIDE SEQUENCE</scope>
    <source>
        <strain evidence="5">ATCC 31280</strain>
    </source>
</reference>